<evidence type="ECO:0000259" key="2">
    <source>
        <dbReference type="Pfam" id="PF20419"/>
    </source>
</evidence>
<keyword evidence="4" id="KW-1185">Reference proteome</keyword>
<reference evidence="3 4" key="1">
    <citation type="submission" date="2020-07" db="EMBL/GenBank/DDBJ databases">
        <title>Vibrio marinisediminis sp. nov., isolated from marine sediment.</title>
        <authorList>
            <person name="Ji X."/>
        </authorList>
    </citation>
    <scope>NUCLEOTIDE SEQUENCE [LARGE SCALE GENOMIC DNA]</scope>
    <source>
        <strain evidence="3 4">404</strain>
    </source>
</reference>
<keyword evidence="1" id="KW-0732">Signal</keyword>
<dbReference type="Pfam" id="PF20419">
    <property type="entry name" value="DUF6701"/>
    <property type="match status" value="1"/>
</dbReference>
<protein>
    <recommendedName>
        <fullName evidence="2">DUF6701 domain-containing protein</fullName>
    </recommendedName>
</protein>
<sequence>MKRFLTVLFFTLVSLTVLADEDLVEYCKVDYKKDFTLYADYGKQHSDFYSQYPGNISKNKWDFDEEVFFFASDKKKDRNKTIKVWSSDDDHENSLFYDPSVDEDKGATVRFDYQYTRHSANSYYGNLTYYVYQDGHWSKGITKSITTQFTSHKAYAVFEHEDDDDELHNLRCGDLDTPPELPVFKLDICPYVPNTVQTNYLLANDKPFGALQVSASNYVHLGNYETQFFLSSSTGVRDCVLPDGTVTDCKISDQKPDIDGFPVTLGSFPNTGNKSDIDCKLDNTVDCYLTPGIYKDVKVAEGATLVLQGGQYFFKELKFEAEDARLEVKAPTEVNYKEILFEKSGIEINTSPGSKSENLLFIGHGEDANFYLESDVSNVVINAYVFIDKEADDKDNGFGFTGWNNTLNGGVTSHSIAISGGNNRIKATNNLNCFDPPSSDISTINVVPSNIYLQCADSKLIYVEVFDKDGQPISDIGDNMVSLYSTTPNALTFSLVRFDDDKSRFEFSIDSKAGNDYGEIEVAAHVVGDNSISDNSHVVFAPVVFDINNGQEKELIAGKVEQVDIEVLACDSNGDTITGNYNKAFSQELLQNSNFVPGQWSDSAEKLSFDADIKQGLAIATIQFDEAGQYIGRLVDTIKCEDFYQTGVDPVDCPRGESKEISGELKFKARPWTFAVCHSASSALPSGNISDAGSAGFTAAGDNFDIAVLPIRWQSGGGISGSIATQDGYCDITKVTVNFAKGEAGTLEIPLVHNLTLPTVASGGKEGSLSGSTTKSYLDDINGYYLFNDLSWNEVGQIQLQASSGDYLGMGIQPGYKAVGRFYPKFFKVSPDSTSWDYASGQGFNYMNQPFDGLEFSVEAFTANESDIVNYRYFESELQAKFILEEQDYLQDDSTPRLVTPIINATSWDSRLTSTLGVFNVSAGDDCLSTDSLCWLKATTKAGYEDGPFNLFESDEEGITKVTNIVIADGGSVDPIAFRTAEDRLTTQPDLRFGRATLSSVGGVASNDGVKVPLRLEYWSGTRFVINVNDSASDVKGSNLVASNNVIWSDVEAPEVPAEVSLSDGGIVSEGISHLIVAKQDKLERQQTQVWLELVDGNNKLPWLQYLWDSGSGVEGNPATVVTFGIYRGNDKIIFRGESELIGQ</sequence>
<dbReference type="EMBL" id="JACFYF010000003">
    <property type="protein sequence ID" value="MBA5762112.1"/>
    <property type="molecule type" value="Genomic_DNA"/>
</dbReference>
<evidence type="ECO:0000313" key="3">
    <source>
        <dbReference type="EMBL" id="MBA5762112.1"/>
    </source>
</evidence>
<dbReference type="Proteomes" id="UP000571701">
    <property type="component" value="Unassembled WGS sequence"/>
</dbReference>
<gene>
    <name evidence="3" type="ORF">H2O73_07150</name>
</gene>
<feature type="signal peptide" evidence="1">
    <location>
        <begin position="1"/>
        <end position="19"/>
    </location>
</feature>
<evidence type="ECO:0000256" key="1">
    <source>
        <dbReference type="SAM" id="SignalP"/>
    </source>
</evidence>
<proteinExistence type="predicted"/>
<name>A0A7W2ITI6_9VIBR</name>
<evidence type="ECO:0000313" key="4">
    <source>
        <dbReference type="Proteomes" id="UP000571701"/>
    </source>
</evidence>
<feature type="chain" id="PRO_5030809895" description="DUF6701 domain-containing protein" evidence="1">
    <location>
        <begin position="20"/>
        <end position="1144"/>
    </location>
</feature>
<dbReference type="AlphaFoldDB" id="A0A7W2ITI6"/>
<feature type="domain" description="DUF6701" evidence="2">
    <location>
        <begin position="597"/>
        <end position="1138"/>
    </location>
</feature>
<dbReference type="RefSeq" id="WP_182108031.1">
    <property type="nucleotide sequence ID" value="NZ_JACFYF010000003.1"/>
</dbReference>
<accession>A0A7W2ITI6</accession>
<comment type="caution">
    <text evidence="3">The sequence shown here is derived from an EMBL/GenBank/DDBJ whole genome shotgun (WGS) entry which is preliminary data.</text>
</comment>
<dbReference type="InterPro" id="IPR046524">
    <property type="entry name" value="DUF6701"/>
</dbReference>
<organism evidence="3 4">
    <name type="scientific">Vibrio marinisediminis</name>
    <dbReference type="NCBI Taxonomy" id="2758441"/>
    <lineage>
        <taxon>Bacteria</taxon>
        <taxon>Pseudomonadati</taxon>
        <taxon>Pseudomonadota</taxon>
        <taxon>Gammaproteobacteria</taxon>
        <taxon>Vibrionales</taxon>
        <taxon>Vibrionaceae</taxon>
        <taxon>Vibrio</taxon>
    </lineage>
</organism>